<evidence type="ECO:0000256" key="1">
    <source>
        <dbReference type="ARBA" id="ARBA00022491"/>
    </source>
</evidence>
<evidence type="ECO:0000259" key="6">
    <source>
        <dbReference type="PROSITE" id="PS50977"/>
    </source>
</evidence>
<dbReference type="HOGENOM" id="CLU_069356_15_10_11"/>
<dbReference type="eggNOG" id="COG1309">
    <property type="taxonomic scope" value="Bacteria"/>
</dbReference>
<dbReference type="GO" id="GO:0000976">
    <property type="term" value="F:transcription cis-regulatory region binding"/>
    <property type="evidence" value="ECO:0007669"/>
    <property type="project" value="TreeGrafter"/>
</dbReference>
<dbReference type="AlphaFoldDB" id="E3J404"/>
<organism evidence="7 8">
    <name type="scientific">Pseudofrankia inefficax (strain DSM 45817 / CECT 9037 / DDB 130130 / EuI1c)</name>
    <name type="common">Frankia inefficax</name>
    <dbReference type="NCBI Taxonomy" id="298654"/>
    <lineage>
        <taxon>Bacteria</taxon>
        <taxon>Bacillati</taxon>
        <taxon>Actinomycetota</taxon>
        <taxon>Actinomycetes</taxon>
        <taxon>Frankiales</taxon>
        <taxon>Frankiaceae</taxon>
        <taxon>Pseudofrankia</taxon>
    </lineage>
</organism>
<dbReference type="InParanoid" id="E3J404"/>
<dbReference type="Pfam" id="PF13977">
    <property type="entry name" value="TetR_C_6"/>
    <property type="match status" value="1"/>
</dbReference>
<dbReference type="KEGG" id="fri:FraEuI1c_2604"/>
<reference evidence="7 8" key="1">
    <citation type="submission" date="2010-10" db="EMBL/GenBank/DDBJ databases">
        <title>Complete sequence of Frankia sp. EuI1c.</title>
        <authorList>
            <consortium name="US DOE Joint Genome Institute"/>
            <person name="Lucas S."/>
            <person name="Copeland A."/>
            <person name="Lapidus A."/>
            <person name="Cheng J.-F."/>
            <person name="Bruce D."/>
            <person name="Goodwin L."/>
            <person name="Pitluck S."/>
            <person name="Chertkov O."/>
            <person name="Detter J.C."/>
            <person name="Han C."/>
            <person name="Tapia R."/>
            <person name="Land M."/>
            <person name="Hauser L."/>
            <person name="Jeffries C."/>
            <person name="Kyrpides N."/>
            <person name="Ivanova N."/>
            <person name="Mikhailova N."/>
            <person name="Beauchemin N."/>
            <person name="Sen A."/>
            <person name="Sur S.A."/>
            <person name="Gtari M."/>
            <person name="Wall L."/>
            <person name="Tisa L."/>
            <person name="Woyke T."/>
        </authorList>
    </citation>
    <scope>NUCLEOTIDE SEQUENCE [LARGE SCALE GENOMIC DNA]</scope>
    <source>
        <strain evidence="8">DSM 45817 / CECT 9037 / EuI1c</strain>
    </source>
</reference>
<dbReference type="SUPFAM" id="SSF46689">
    <property type="entry name" value="Homeodomain-like"/>
    <property type="match status" value="1"/>
</dbReference>
<dbReference type="Gene3D" id="1.10.357.10">
    <property type="entry name" value="Tetracycline Repressor, domain 2"/>
    <property type="match status" value="1"/>
</dbReference>
<proteinExistence type="predicted"/>
<keyword evidence="4" id="KW-0804">Transcription</keyword>
<dbReference type="OrthoDB" id="9816296at2"/>
<name>E3J404_PSEI1</name>
<evidence type="ECO:0000313" key="8">
    <source>
        <dbReference type="Proteomes" id="UP000002484"/>
    </source>
</evidence>
<feature type="DNA-binding region" description="H-T-H motif" evidence="5">
    <location>
        <begin position="31"/>
        <end position="50"/>
    </location>
</feature>
<evidence type="ECO:0000256" key="2">
    <source>
        <dbReference type="ARBA" id="ARBA00023015"/>
    </source>
</evidence>
<keyword evidence="3 5" id="KW-0238">DNA-binding</keyword>
<dbReference type="PANTHER" id="PTHR30055:SF234">
    <property type="entry name" value="HTH-TYPE TRANSCRIPTIONAL REGULATOR BETI"/>
    <property type="match status" value="1"/>
</dbReference>
<protein>
    <submittedName>
        <fullName evidence="7">Regulatory protein TetR</fullName>
    </submittedName>
</protein>
<dbReference type="InterPro" id="IPR001647">
    <property type="entry name" value="HTH_TetR"/>
</dbReference>
<evidence type="ECO:0000256" key="3">
    <source>
        <dbReference type="ARBA" id="ARBA00023125"/>
    </source>
</evidence>
<evidence type="ECO:0000256" key="5">
    <source>
        <dbReference type="PROSITE-ProRule" id="PRU00335"/>
    </source>
</evidence>
<sequence length="201" mass="21709">MPRAVDQEARRRDIAEAVMRLVGSRGLAAASIRAVAAEAGVSVGAVQRCFHSREAMMTFTLGQVNVRLTERFQARVARLPAPATPRDLLRAVLIELVPLDDETRVEARGGLAFLAMAAEDAALAPIVRDTWYAGALDFFRRQLTALHDAAGLAPGTDPELAAHETQVLVEGLRAPLVLGHLSPDQARALLDQHLHRLFDGA</sequence>
<evidence type="ECO:0000256" key="4">
    <source>
        <dbReference type="ARBA" id="ARBA00023163"/>
    </source>
</evidence>
<dbReference type="InterPro" id="IPR039538">
    <property type="entry name" value="BetI_C"/>
</dbReference>
<keyword evidence="2" id="KW-0805">Transcription regulation</keyword>
<dbReference type="PROSITE" id="PS50977">
    <property type="entry name" value="HTH_TETR_2"/>
    <property type="match status" value="1"/>
</dbReference>
<dbReference type="STRING" id="298654.FraEuI1c_2604"/>
<dbReference type="Pfam" id="PF00440">
    <property type="entry name" value="TetR_N"/>
    <property type="match status" value="1"/>
</dbReference>
<dbReference type="PANTHER" id="PTHR30055">
    <property type="entry name" value="HTH-TYPE TRANSCRIPTIONAL REGULATOR RUTR"/>
    <property type="match status" value="1"/>
</dbReference>
<keyword evidence="1" id="KW-0678">Repressor</keyword>
<keyword evidence="8" id="KW-1185">Reference proteome</keyword>
<feature type="domain" description="HTH tetR-type" evidence="6">
    <location>
        <begin position="8"/>
        <end position="68"/>
    </location>
</feature>
<dbReference type="InterPro" id="IPR009057">
    <property type="entry name" value="Homeodomain-like_sf"/>
</dbReference>
<accession>E3J404</accession>
<dbReference type="RefSeq" id="WP_013423755.1">
    <property type="nucleotide sequence ID" value="NC_014666.1"/>
</dbReference>
<dbReference type="SUPFAM" id="SSF48498">
    <property type="entry name" value="Tetracyclin repressor-like, C-terminal domain"/>
    <property type="match status" value="1"/>
</dbReference>
<dbReference type="InterPro" id="IPR036271">
    <property type="entry name" value="Tet_transcr_reg_TetR-rel_C_sf"/>
</dbReference>
<dbReference type="EMBL" id="CP002299">
    <property type="protein sequence ID" value="ADP80637.1"/>
    <property type="molecule type" value="Genomic_DNA"/>
</dbReference>
<gene>
    <name evidence="7" type="ordered locus">FraEuI1c_2604</name>
</gene>
<dbReference type="InterPro" id="IPR050109">
    <property type="entry name" value="HTH-type_TetR-like_transc_reg"/>
</dbReference>
<dbReference type="Proteomes" id="UP000002484">
    <property type="component" value="Chromosome"/>
</dbReference>
<evidence type="ECO:0000313" key="7">
    <source>
        <dbReference type="EMBL" id="ADP80637.1"/>
    </source>
</evidence>
<dbReference type="GO" id="GO:0003700">
    <property type="term" value="F:DNA-binding transcription factor activity"/>
    <property type="evidence" value="ECO:0007669"/>
    <property type="project" value="TreeGrafter"/>
</dbReference>